<protein>
    <submittedName>
        <fullName evidence="1">Uncharacterized protein</fullName>
    </submittedName>
</protein>
<comment type="caution">
    <text evidence="1">The sequence shown here is derived from an EMBL/GenBank/DDBJ whole genome shotgun (WGS) entry which is preliminary data.</text>
</comment>
<proteinExistence type="predicted"/>
<accession>X1D2E8</accession>
<evidence type="ECO:0000313" key="1">
    <source>
        <dbReference type="EMBL" id="GAH14352.1"/>
    </source>
</evidence>
<dbReference type="EMBL" id="BART01039478">
    <property type="protein sequence ID" value="GAH14352.1"/>
    <property type="molecule type" value="Genomic_DNA"/>
</dbReference>
<gene>
    <name evidence="1" type="ORF">S01H4_64863</name>
</gene>
<name>X1D2E8_9ZZZZ</name>
<feature type="non-terminal residue" evidence="1">
    <location>
        <position position="1"/>
    </location>
</feature>
<organism evidence="1">
    <name type="scientific">marine sediment metagenome</name>
    <dbReference type="NCBI Taxonomy" id="412755"/>
    <lineage>
        <taxon>unclassified sequences</taxon>
        <taxon>metagenomes</taxon>
        <taxon>ecological metagenomes</taxon>
    </lineage>
</organism>
<sequence>GAALIKQYLKGTYGDLILNPQKITSMNGVKSVDMNAVGGLRMAMAANRNPNRT</sequence>
<dbReference type="AlphaFoldDB" id="X1D2E8"/>
<reference evidence="1" key="1">
    <citation type="journal article" date="2014" name="Front. Microbiol.">
        <title>High frequency of phylogenetically diverse reductive dehalogenase-homologous genes in deep subseafloor sedimentary metagenomes.</title>
        <authorList>
            <person name="Kawai M."/>
            <person name="Futagami T."/>
            <person name="Toyoda A."/>
            <person name="Takaki Y."/>
            <person name="Nishi S."/>
            <person name="Hori S."/>
            <person name="Arai W."/>
            <person name="Tsubouchi T."/>
            <person name="Morono Y."/>
            <person name="Uchiyama I."/>
            <person name="Ito T."/>
            <person name="Fujiyama A."/>
            <person name="Inagaki F."/>
            <person name="Takami H."/>
        </authorList>
    </citation>
    <scope>NUCLEOTIDE SEQUENCE</scope>
    <source>
        <strain evidence="1">Expedition CK06-06</strain>
    </source>
</reference>